<keyword evidence="1" id="KW-0732">Signal</keyword>
<evidence type="ECO:0000313" key="3">
    <source>
        <dbReference type="Proteomes" id="UP000321907"/>
    </source>
</evidence>
<evidence type="ECO:0000313" key="2">
    <source>
        <dbReference type="EMBL" id="TXF90546.1"/>
    </source>
</evidence>
<feature type="signal peptide" evidence="1">
    <location>
        <begin position="1"/>
        <end position="18"/>
    </location>
</feature>
<reference evidence="2 3" key="1">
    <citation type="submission" date="2019-08" db="EMBL/GenBank/DDBJ databases">
        <title>Lewinella sp. strain SSH13 Genome sequencing and assembly.</title>
        <authorList>
            <person name="Kim I."/>
        </authorList>
    </citation>
    <scope>NUCLEOTIDE SEQUENCE [LARGE SCALE GENOMIC DNA]</scope>
    <source>
        <strain evidence="2 3">SSH13</strain>
    </source>
</reference>
<dbReference type="EMBL" id="VOXD01000006">
    <property type="protein sequence ID" value="TXF90546.1"/>
    <property type="molecule type" value="Genomic_DNA"/>
</dbReference>
<accession>A0A5C7FH29</accession>
<name>A0A5C7FH29_9BACT</name>
<gene>
    <name evidence="2" type="ORF">FUA23_05465</name>
</gene>
<dbReference type="OrthoDB" id="9998061at2"/>
<sequence length="123" mass="13461">MKYILVLLLSLNLTTLSAQSSSQSVSEVSSDDGYLFAVKLDKQQKQKLLSAFEKITGNELNVKVTGLLVEEYENGTVVELNTRKNRLSVNYSGTNETAKQEARKLAVAIQDILNLAPAPAPPH</sequence>
<organism evidence="2 3">
    <name type="scientific">Neolewinella aurantiaca</name>
    <dbReference type="NCBI Taxonomy" id="2602767"/>
    <lineage>
        <taxon>Bacteria</taxon>
        <taxon>Pseudomonadati</taxon>
        <taxon>Bacteroidota</taxon>
        <taxon>Saprospiria</taxon>
        <taxon>Saprospirales</taxon>
        <taxon>Lewinellaceae</taxon>
        <taxon>Neolewinella</taxon>
    </lineage>
</organism>
<proteinExistence type="predicted"/>
<dbReference type="AlphaFoldDB" id="A0A5C7FH29"/>
<evidence type="ECO:0000256" key="1">
    <source>
        <dbReference type="SAM" id="SignalP"/>
    </source>
</evidence>
<feature type="chain" id="PRO_5022771836" evidence="1">
    <location>
        <begin position="19"/>
        <end position="123"/>
    </location>
</feature>
<protein>
    <submittedName>
        <fullName evidence="2">Uncharacterized protein</fullName>
    </submittedName>
</protein>
<comment type="caution">
    <text evidence="2">The sequence shown here is derived from an EMBL/GenBank/DDBJ whole genome shotgun (WGS) entry which is preliminary data.</text>
</comment>
<keyword evidence="3" id="KW-1185">Reference proteome</keyword>
<dbReference type="RefSeq" id="WP_147929718.1">
    <property type="nucleotide sequence ID" value="NZ_VOXD01000006.1"/>
</dbReference>
<dbReference type="Proteomes" id="UP000321907">
    <property type="component" value="Unassembled WGS sequence"/>
</dbReference>